<evidence type="ECO:0000256" key="8">
    <source>
        <dbReference type="SAM" id="SignalP"/>
    </source>
</evidence>
<evidence type="ECO:0000256" key="2">
    <source>
        <dbReference type="ARBA" id="ARBA00008610"/>
    </source>
</evidence>
<gene>
    <name evidence="10" type="ORF">KL86CLO1_13017</name>
</gene>
<dbReference type="SUPFAM" id="SSF53822">
    <property type="entry name" value="Periplasmic binding protein-like I"/>
    <property type="match status" value="1"/>
</dbReference>
<reference evidence="10" key="1">
    <citation type="submission" date="2016-04" db="EMBL/GenBank/DDBJ databases">
        <authorList>
            <person name="Evans L.H."/>
            <person name="Alamgir A."/>
            <person name="Owens N."/>
            <person name="Weber N.D."/>
            <person name="Virtaneva K."/>
            <person name="Barbian K."/>
            <person name="Babar A."/>
            <person name="Rosenke K."/>
        </authorList>
    </citation>
    <scope>NUCLEOTIDE SEQUENCE</scope>
    <source>
        <strain evidence="10">86</strain>
    </source>
</reference>
<dbReference type="AlphaFoldDB" id="A0A212KG61"/>
<evidence type="ECO:0000313" key="10">
    <source>
        <dbReference type="EMBL" id="SBW10724.1"/>
    </source>
</evidence>
<evidence type="ECO:0000256" key="6">
    <source>
        <dbReference type="ARBA" id="ARBA00023288"/>
    </source>
</evidence>
<name>A0A212KG61_9FIRM</name>
<evidence type="ECO:0000256" key="4">
    <source>
        <dbReference type="ARBA" id="ARBA00022729"/>
    </source>
</evidence>
<comment type="subcellular location">
    <subcellularLocation>
        <location evidence="1">Cell membrane</location>
        <topology evidence="1">Lipid-anchor</topology>
    </subcellularLocation>
</comment>
<feature type="signal peptide" evidence="8">
    <location>
        <begin position="1"/>
        <end position="25"/>
    </location>
</feature>
<protein>
    <submittedName>
        <fullName evidence="10">Basic membrane lipoprotein</fullName>
    </submittedName>
</protein>
<organism evidence="10">
    <name type="scientific">uncultured Eubacteriales bacterium</name>
    <dbReference type="NCBI Taxonomy" id="172733"/>
    <lineage>
        <taxon>Bacteria</taxon>
        <taxon>Bacillati</taxon>
        <taxon>Bacillota</taxon>
        <taxon>Clostridia</taxon>
        <taxon>Eubacteriales</taxon>
        <taxon>environmental samples</taxon>
    </lineage>
</organism>
<dbReference type="GO" id="GO:0005886">
    <property type="term" value="C:plasma membrane"/>
    <property type="evidence" value="ECO:0007669"/>
    <property type="project" value="UniProtKB-SubCell"/>
</dbReference>
<dbReference type="PANTHER" id="PTHR34296:SF2">
    <property type="entry name" value="ABC TRANSPORTER GUANOSINE-BINDING PROTEIN NUPN"/>
    <property type="match status" value="1"/>
</dbReference>
<dbReference type="PANTHER" id="PTHR34296">
    <property type="entry name" value="TRANSCRIPTIONAL ACTIVATOR PROTEIN MED"/>
    <property type="match status" value="1"/>
</dbReference>
<dbReference type="Pfam" id="PF02608">
    <property type="entry name" value="Bmp"/>
    <property type="match status" value="1"/>
</dbReference>
<feature type="chain" id="PRO_5013256457" evidence="8">
    <location>
        <begin position="26"/>
        <end position="391"/>
    </location>
</feature>
<dbReference type="CDD" id="cd19964">
    <property type="entry name" value="PBP1_BMP-like"/>
    <property type="match status" value="1"/>
</dbReference>
<dbReference type="PROSITE" id="PS51257">
    <property type="entry name" value="PROKAR_LIPOPROTEIN"/>
    <property type="match status" value="1"/>
</dbReference>
<dbReference type="InterPro" id="IPR050957">
    <property type="entry name" value="BMP_lipoprotein"/>
</dbReference>
<proteinExistence type="inferred from homology"/>
<dbReference type="InterPro" id="IPR028082">
    <property type="entry name" value="Peripla_BP_I"/>
</dbReference>
<keyword evidence="4 8" id="KW-0732">Signal</keyword>
<evidence type="ECO:0000256" key="7">
    <source>
        <dbReference type="SAM" id="MobiDB-lite"/>
    </source>
</evidence>
<feature type="region of interest" description="Disordered" evidence="7">
    <location>
        <begin position="26"/>
        <end position="56"/>
    </location>
</feature>
<keyword evidence="5" id="KW-0472">Membrane</keyword>
<dbReference type="InterPro" id="IPR003760">
    <property type="entry name" value="PnrA-like"/>
</dbReference>
<dbReference type="Gene3D" id="3.40.50.2300">
    <property type="match status" value="2"/>
</dbReference>
<feature type="compositionally biased region" description="Low complexity" evidence="7">
    <location>
        <begin position="26"/>
        <end position="52"/>
    </location>
</feature>
<evidence type="ECO:0000256" key="5">
    <source>
        <dbReference type="ARBA" id="ARBA00023136"/>
    </source>
</evidence>
<comment type="similarity">
    <text evidence="2">Belongs to the BMP lipoprotein family.</text>
</comment>
<accession>A0A212KG61</accession>
<sequence>MKKLTSLALALALTLGLLSGCGSPAAGGNTPTPGTSGTPAPTSTTPSGEPSGLGKDPADVGVVMIVNTNLGDKSFCDLSNAGLMRAAEEFGFRTKVVELNGDATKQIPTMTEFAESDDWDIIIGGTYNILESMQTVAEEFPDKKFILYDAKDDMELPNIYSMEHLQNEGSFVVGAAAAMLTTSDAPLANPDKVIGFVAGGENTAINDFLVGYIQGAQAVDPEIKVLISYIGDFKDTAKAKEMAIAQINQGADIVFAVAGGAGLGALEGCKEKNVYAIGVDADQATVLEDSDPILSEHIVTSMMKMIDNTVYNALKAAVEGTLPWGAYETAGLAKGSVGAADNKYFRAVFSEDQINQLKELQEKVANGEIKVQTAVGMDNDTLNGIRDSVRP</sequence>
<feature type="domain" description="ABC transporter substrate-binding protein PnrA-like" evidence="9">
    <location>
        <begin position="62"/>
        <end position="372"/>
    </location>
</feature>
<evidence type="ECO:0000259" key="9">
    <source>
        <dbReference type="Pfam" id="PF02608"/>
    </source>
</evidence>
<keyword evidence="3" id="KW-1003">Cell membrane</keyword>
<evidence type="ECO:0000256" key="3">
    <source>
        <dbReference type="ARBA" id="ARBA00022475"/>
    </source>
</evidence>
<keyword evidence="6 10" id="KW-0449">Lipoprotein</keyword>
<dbReference type="EMBL" id="FLUN01000001">
    <property type="protein sequence ID" value="SBW10724.1"/>
    <property type="molecule type" value="Genomic_DNA"/>
</dbReference>
<evidence type="ECO:0000256" key="1">
    <source>
        <dbReference type="ARBA" id="ARBA00004193"/>
    </source>
</evidence>